<dbReference type="Pfam" id="PF13088">
    <property type="entry name" value="BNR_2"/>
    <property type="match status" value="1"/>
</dbReference>
<gene>
    <name evidence="2" type="ORF">TIFTF001_033982</name>
</gene>
<keyword evidence="3" id="KW-1185">Reference proteome</keyword>
<reference evidence="2" key="1">
    <citation type="submission" date="2023-07" db="EMBL/GenBank/DDBJ databases">
        <title>draft genome sequence of fig (Ficus carica).</title>
        <authorList>
            <person name="Takahashi T."/>
            <person name="Nishimura K."/>
        </authorList>
    </citation>
    <scope>NUCLEOTIDE SEQUENCE</scope>
</reference>
<proteinExistence type="predicted"/>
<comment type="caution">
    <text evidence="2">The sequence shown here is derived from an EMBL/GenBank/DDBJ whole genome shotgun (WGS) entry which is preliminary data.</text>
</comment>
<evidence type="ECO:0000313" key="3">
    <source>
        <dbReference type="Proteomes" id="UP001187192"/>
    </source>
</evidence>
<evidence type="ECO:0000313" key="2">
    <source>
        <dbReference type="EMBL" id="GMN64914.1"/>
    </source>
</evidence>
<dbReference type="InterPro" id="IPR011040">
    <property type="entry name" value="Sialidase"/>
</dbReference>
<dbReference type="AlphaFoldDB" id="A0AA88DZH5"/>
<feature type="domain" description="Sialidase" evidence="1">
    <location>
        <begin position="39"/>
        <end position="105"/>
    </location>
</feature>
<organism evidence="2 3">
    <name type="scientific">Ficus carica</name>
    <name type="common">Common fig</name>
    <dbReference type="NCBI Taxonomy" id="3494"/>
    <lineage>
        <taxon>Eukaryota</taxon>
        <taxon>Viridiplantae</taxon>
        <taxon>Streptophyta</taxon>
        <taxon>Embryophyta</taxon>
        <taxon>Tracheophyta</taxon>
        <taxon>Spermatophyta</taxon>
        <taxon>Magnoliopsida</taxon>
        <taxon>eudicotyledons</taxon>
        <taxon>Gunneridae</taxon>
        <taxon>Pentapetalae</taxon>
        <taxon>rosids</taxon>
        <taxon>fabids</taxon>
        <taxon>Rosales</taxon>
        <taxon>Moraceae</taxon>
        <taxon>Ficeae</taxon>
        <taxon>Ficus</taxon>
    </lineage>
</organism>
<accession>A0AA88DZH5</accession>
<name>A0AA88DZH5_FICCA</name>
<dbReference type="InterPro" id="IPR036278">
    <property type="entry name" value="Sialidase_sf"/>
</dbReference>
<dbReference type="SUPFAM" id="SSF50939">
    <property type="entry name" value="Sialidases"/>
    <property type="match status" value="1"/>
</dbReference>
<dbReference type="EMBL" id="BTGU01000200">
    <property type="protein sequence ID" value="GMN64914.1"/>
    <property type="molecule type" value="Genomic_DNA"/>
</dbReference>
<dbReference type="PANTHER" id="PTHR43752">
    <property type="entry name" value="BNR/ASP-BOX REPEAT FAMILY PROTEIN"/>
    <property type="match status" value="1"/>
</dbReference>
<evidence type="ECO:0000259" key="1">
    <source>
        <dbReference type="Pfam" id="PF13088"/>
    </source>
</evidence>
<protein>
    <recommendedName>
        <fullName evidence="1">Sialidase domain-containing protein</fullName>
    </recommendedName>
</protein>
<dbReference type="PANTHER" id="PTHR43752:SF2">
    <property type="entry name" value="BNR_ASP-BOX REPEAT FAMILY PROTEIN"/>
    <property type="match status" value="1"/>
</dbReference>
<sequence>MFKDFSFEGLLLKEYTFPVNSAPFNCCHASTIVEVDKDHFLVAYFGGTKESAPDVKIWLQTYKSGTWQPPVIADEEPDIPMWNPVLFKLPSDELLLFYKVGQDVQK</sequence>
<dbReference type="Proteomes" id="UP001187192">
    <property type="component" value="Unassembled WGS sequence"/>
</dbReference>